<organism evidence="2 3">
    <name type="scientific">Rodentibacter haemolyticus</name>
    <dbReference type="NCBI Taxonomy" id="2778911"/>
    <lineage>
        <taxon>Bacteria</taxon>
        <taxon>Pseudomonadati</taxon>
        <taxon>Pseudomonadota</taxon>
        <taxon>Gammaproteobacteria</taxon>
        <taxon>Pasteurellales</taxon>
        <taxon>Pasteurellaceae</taxon>
        <taxon>Rodentibacter</taxon>
    </lineage>
</organism>
<feature type="transmembrane region" description="Helical" evidence="1">
    <location>
        <begin position="108"/>
        <end position="130"/>
    </location>
</feature>
<proteinExistence type="predicted"/>
<protein>
    <recommendedName>
        <fullName evidence="4">Beta-methylgalactoside transporter</fullName>
    </recommendedName>
</protein>
<feature type="transmembrane region" description="Helical" evidence="1">
    <location>
        <begin position="192"/>
        <end position="211"/>
    </location>
</feature>
<keyword evidence="1" id="KW-0812">Transmembrane</keyword>
<gene>
    <name evidence="2" type="ORF">IHV77_03555</name>
</gene>
<keyword evidence="1" id="KW-0472">Membrane</keyword>
<reference evidence="2 3" key="1">
    <citation type="submission" date="2020-10" db="EMBL/GenBank/DDBJ databases">
        <title>Genome Sequencing of Rodentibacter spp. strain DSM111151.</title>
        <authorList>
            <person name="Benga L."/>
            <person name="Lautwein T."/>
        </authorList>
    </citation>
    <scope>NUCLEOTIDE SEQUENCE [LARGE SCALE GENOMIC DNA]</scope>
    <source>
        <strain evidence="2 3">DSM 111151</strain>
    </source>
</reference>
<evidence type="ECO:0000313" key="3">
    <source>
        <dbReference type="Proteomes" id="UP000663069"/>
    </source>
</evidence>
<keyword evidence="3" id="KW-1185">Reference proteome</keyword>
<dbReference type="EMBL" id="CP063056">
    <property type="protein sequence ID" value="QPB43194.1"/>
    <property type="molecule type" value="Genomic_DNA"/>
</dbReference>
<feature type="transmembrane region" description="Helical" evidence="1">
    <location>
        <begin position="217"/>
        <end position="242"/>
    </location>
</feature>
<feature type="transmembrane region" description="Helical" evidence="1">
    <location>
        <begin position="65"/>
        <end position="87"/>
    </location>
</feature>
<name>A0ABX6UYQ9_9PAST</name>
<feature type="transmembrane region" description="Helical" evidence="1">
    <location>
        <begin position="136"/>
        <end position="158"/>
    </location>
</feature>
<evidence type="ECO:0000256" key="1">
    <source>
        <dbReference type="SAM" id="Phobius"/>
    </source>
</evidence>
<evidence type="ECO:0000313" key="2">
    <source>
        <dbReference type="EMBL" id="QPB43194.1"/>
    </source>
</evidence>
<keyword evidence="1" id="KW-1133">Transmembrane helix</keyword>
<accession>A0ABX6UYQ9</accession>
<dbReference type="Proteomes" id="UP000663069">
    <property type="component" value="Chromosome"/>
</dbReference>
<dbReference type="RefSeq" id="WP_194812768.1">
    <property type="nucleotide sequence ID" value="NZ_CP063056.1"/>
</dbReference>
<sequence length="249" mass="27739">MNINFTQVLQDSWNFFRNQQKTMLRFVSILFMVQVASVLLSPPLISQEELTTGSTLPDLTKLDVTGFLLSFSITQLATTFIGAWGITTIHQISRQNYRTLGQSFNATLPRFIGVVILEVVVIIPLLLGLVEITAAAVTQASPSIISLFAIIFGIYFFVRLNLSATHYLTAQTGIGQSLKTVWLQGMNKKGALFIYALLIYVVVPILIFQIVSISNNIIFAVTASILAALINIFVLIVTYRFYSLFMQEQ</sequence>
<feature type="transmembrane region" description="Helical" evidence="1">
    <location>
        <begin position="23"/>
        <end position="45"/>
    </location>
</feature>
<evidence type="ECO:0008006" key="4">
    <source>
        <dbReference type="Google" id="ProtNLM"/>
    </source>
</evidence>